<evidence type="ECO:0000256" key="1">
    <source>
        <dbReference type="SAM" id="Phobius"/>
    </source>
</evidence>
<keyword evidence="1" id="KW-0812">Transmembrane</keyword>
<dbReference type="AlphaFoldDB" id="A0A3M7MCT8"/>
<feature type="transmembrane region" description="Helical" evidence="1">
    <location>
        <begin position="140"/>
        <end position="162"/>
    </location>
</feature>
<accession>A0A3M7MCT8</accession>
<keyword evidence="3" id="KW-1185">Reference proteome</keyword>
<feature type="transmembrane region" description="Helical" evidence="1">
    <location>
        <begin position="708"/>
        <end position="731"/>
    </location>
</feature>
<feature type="transmembrane region" description="Helical" evidence="1">
    <location>
        <begin position="242"/>
        <end position="260"/>
    </location>
</feature>
<organism evidence="2 3">
    <name type="scientific">Pyrenophora seminiperda CCB06</name>
    <dbReference type="NCBI Taxonomy" id="1302712"/>
    <lineage>
        <taxon>Eukaryota</taxon>
        <taxon>Fungi</taxon>
        <taxon>Dikarya</taxon>
        <taxon>Ascomycota</taxon>
        <taxon>Pezizomycotina</taxon>
        <taxon>Dothideomycetes</taxon>
        <taxon>Pleosporomycetidae</taxon>
        <taxon>Pleosporales</taxon>
        <taxon>Pleosporineae</taxon>
        <taxon>Pleosporaceae</taxon>
        <taxon>Pyrenophora</taxon>
    </lineage>
</organism>
<gene>
    <name evidence="2" type="ORF">GMOD_00007298</name>
</gene>
<dbReference type="EMBL" id="KE747829">
    <property type="protein sequence ID" value="RMZ72282.1"/>
    <property type="molecule type" value="Genomic_DNA"/>
</dbReference>
<keyword evidence="1" id="KW-1133">Transmembrane helix</keyword>
<dbReference type="Proteomes" id="UP000265663">
    <property type="component" value="Unassembled WGS sequence"/>
</dbReference>
<evidence type="ECO:0000313" key="3">
    <source>
        <dbReference type="Proteomes" id="UP000265663"/>
    </source>
</evidence>
<protein>
    <submittedName>
        <fullName evidence="2">ATP binding</fullName>
    </submittedName>
</protein>
<sequence>MQRGLGGRFEFQRNNRFAGNAPLQHHLWKRAPNSGTFLALCCGFAATVPHEGHAKEEEFAPRKPSAVTAYASPTMYTNSSRKSRWNPFRRHIMGSVAEETTPIAPPLAPPKSKTFETNVERVESWPEEARPLKKHTWLSYLYGVGDLILVVLPVYFILLGVAAITLNGKPTKGSEFGKKVEFAMTLGPTMFPILFAAISGRSMKMIARFLAEKGTKISTLEQLMASQSVWGTFEIQMNMQRLTLVGINLLFLWALSPLGGQASLRLMGRQDRDSFVDTQLRYMTTGPGGSMWGLSSTYSGSGKYADAGALYTAALLAPLDTKTGPRDLWGNVKIPNLEYINETKSDAEGWFTVPTIEHPETYSALVGLPIVGLPTTTKSNFTLESTYLTVECSRFNQTPYPGINDTNRSDTDFAKLDQLVPGQVWLNKSLNNPFEPSAGLTTSFFIDTNLETSWAETSPSFEPLRGRLDSFFGYYNQSRLNNTLAQEKRKLIYASIYATSADEPRFGLNVAYCTIAQNHVEAMIECNGTQCAATKVRKSLTDTRPSKYTPLEHGTIMIGFAEQFPIAVTFNTGSSPTERYLTNSSSFPFIQEAGQLSLDVVYANVSLVEPELFSRRLSSAINTYYQLTIQPTGYFGSLPRNLSLYGPDTLPVTDINKYLPGNLSATNTSFFDWWSEFDRRVQTSDSPFIGATTAAETTTTEQIFVGSAAWISLLIVSSVVIFIIGFTAMILKRHTLGPEMFGFVTSMTYENPWVKIPQGGTMLDAMERARLLRDVEVHVADVRGDDNVGHIAFAAGTPLRKLERGRLYR</sequence>
<proteinExistence type="predicted"/>
<dbReference type="OrthoDB" id="3692311at2759"/>
<keyword evidence="1" id="KW-0472">Membrane</keyword>
<reference evidence="2 3" key="1">
    <citation type="journal article" date="2014" name="PLoS ONE">
        <title>De novo Genome Assembly of the Fungal Plant Pathogen Pyrenophora semeniperda.</title>
        <authorList>
            <person name="Soliai M.M."/>
            <person name="Meyer S.E."/>
            <person name="Udall J.A."/>
            <person name="Elzinga D.E."/>
            <person name="Hermansen R.A."/>
            <person name="Bodily P.M."/>
            <person name="Hart A.A."/>
            <person name="Coleman C.E."/>
        </authorList>
    </citation>
    <scope>NUCLEOTIDE SEQUENCE [LARGE SCALE GENOMIC DNA]</scope>
    <source>
        <strain evidence="2 3">CCB06</strain>
        <tissue evidence="2">Mycelium</tissue>
    </source>
</reference>
<name>A0A3M7MCT8_9PLEO</name>
<feature type="transmembrane region" description="Helical" evidence="1">
    <location>
        <begin position="182"/>
        <end position="200"/>
    </location>
</feature>
<evidence type="ECO:0000313" key="2">
    <source>
        <dbReference type="EMBL" id="RMZ72282.1"/>
    </source>
</evidence>